<name>A0A3N0DXZ2_9ACTN</name>
<evidence type="ECO:0000256" key="1">
    <source>
        <dbReference type="SAM" id="Phobius"/>
    </source>
</evidence>
<dbReference type="AlphaFoldDB" id="A0A3N0DXZ2"/>
<keyword evidence="1" id="KW-0812">Transmembrane</keyword>
<keyword evidence="1" id="KW-1133">Transmembrane helix</keyword>
<evidence type="ECO:0000313" key="2">
    <source>
        <dbReference type="EMBL" id="RNL80484.1"/>
    </source>
</evidence>
<accession>A0A3N0DXZ2</accession>
<dbReference type="EMBL" id="RJSG01000002">
    <property type="protein sequence ID" value="RNL80484.1"/>
    <property type="molecule type" value="Genomic_DNA"/>
</dbReference>
<feature type="transmembrane region" description="Helical" evidence="1">
    <location>
        <begin position="70"/>
        <end position="87"/>
    </location>
</feature>
<gene>
    <name evidence="2" type="ORF">EFL95_13575</name>
</gene>
<evidence type="ECO:0008006" key="4">
    <source>
        <dbReference type="Google" id="ProtNLM"/>
    </source>
</evidence>
<dbReference type="Proteomes" id="UP000277094">
    <property type="component" value="Unassembled WGS sequence"/>
</dbReference>
<organism evidence="2 3">
    <name type="scientific">Nocardioides marmorisolisilvae</name>
    <dbReference type="NCBI Taxonomy" id="1542737"/>
    <lineage>
        <taxon>Bacteria</taxon>
        <taxon>Bacillati</taxon>
        <taxon>Actinomycetota</taxon>
        <taxon>Actinomycetes</taxon>
        <taxon>Propionibacteriales</taxon>
        <taxon>Nocardioidaceae</taxon>
        <taxon>Nocardioides</taxon>
    </lineage>
</organism>
<keyword evidence="3" id="KW-1185">Reference proteome</keyword>
<proteinExistence type="predicted"/>
<evidence type="ECO:0000313" key="3">
    <source>
        <dbReference type="Proteomes" id="UP000277094"/>
    </source>
</evidence>
<keyword evidence="1" id="KW-0472">Membrane</keyword>
<comment type="caution">
    <text evidence="2">The sequence shown here is derived from an EMBL/GenBank/DDBJ whole genome shotgun (WGS) entry which is preliminary data.</text>
</comment>
<reference evidence="2 3" key="1">
    <citation type="submission" date="2018-11" db="EMBL/GenBank/DDBJ databases">
        <authorList>
            <person name="Li F."/>
        </authorList>
    </citation>
    <scope>NUCLEOTIDE SEQUENCE [LARGE SCALE GENOMIC DNA]</scope>
    <source>
        <strain evidence="2 3">KIS18-7</strain>
    </source>
</reference>
<sequence>MSKILRVIFLFFAVVLALGAFLIAARDNVSQSNEIVKFVKHFADAVDGPFSRDNGIFKFSGKNAETKDAVVNWGIAAIVYLAIGRYVQHLLAPRKRR</sequence>
<dbReference type="OrthoDB" id="3828130at2"/>
<protein>
    <recommendedName>
        <fullName evidence="4">PDGLE domain-containing protein</fullName>
    </recommendedName>
</protein>